<keyword evidence="3" id="KW-0479">Metal-binding</keyword>
<comment type="cofactor">
    <cofactor evidence="1">
        <name>Mg(2+)</name>
        <dbReference type="ChEBI" id="CHEBI:18420"/>
    </cofactor>
</comment>
<evidence type="ECO:0000259" key="5">
    <source>
        <dbReference type="SMART" id="SM00922"/>
    </source>
</evidence>
<name>A0A1B7M3M9_9MICC</name>
<comment type="caution">
    <text evidence="6">The sequence shown here is derived from an EMBL/GenBank/DDBJ whole genome shotgun (WGS) entry which is preliminary data.</text>
</comment>
<organism evidence="6 7">
    <name type="scientific">Enteractinococcus helveticum</name>
    <dbReference type="NCBI Taxonomy" id="1837282"/>
    <lineage>
        <taxon>Bacteria</taxon>
        <taxon>Bacillati</taxon>
        <taxon>Actinomycetota</taxon>
        <taxon>Actinomycetes</taxon>
        <taxon>Micrococcales</taxon>
        <taxon>Micrococcaceae</taxon>
    </lineage>
</organism>
<accession>A0A1B7M3M9</accession>
<dbReference type="Gene3D" id="3.20.20.120">
    <property type="entry name" value="Enolase-like C-terminal domain"/>
    <property type="match status" value="1"/>
</dbReference>
<dbReference type="InterPro" id="IPR034622">
    <property type="entry name" value="4R-hPro_betaine_2-epimerase"/>
</dbReference>
<dbReference type="AlphaFoldDB" id="A0A1B7M3M9"/>
<dbReference type="RefSeq" id="WP_043056641.1">
    <property type="nucleotide sequence ID" value="NZ_LXEY01000003.1"/>
</dbReference>
<dbReference type="InterPro" id="IPR029065">
    <property type="entry name" value="Enolase_C-like"/>
</dbReference>
<evidence type="ECO:0000256" key="2">
    <source>
        <dbReference type="ARBA" id="ARBA00008031"/>
    </source>
</evidence>
<dbReference type="GO" id="GO:0006518">
    <property type="term" value="P:peptide metabolic process"/>
    <property type="evidence" value="ECO:0007669"/>
    <property type="project" value="UniProtKB-ARBA"/>
</dbReference>
<dbReference type="STRING" id="1837282.A6F49_03010"/>
<dbReference type="Gene3D" id="3.30.390.10">
    <property type="entry name" value="Enolase-like, N-terminal domain"/>
    <property type="match status" value="1"/>
</dbReference>
<comment type="similarity">
    <text evidence="2">Belongs to the mandelate racemase/muconate lactonizing enzyme family.</text>
</comment>
<proteinExistence type="inferred from homology"/>
<dbReference type="InterPro" id="IPR013342">
    <property type="entry name" value="Mandelate_racemase_C"/>
</dbReference>
<evidence type="ECO:0000313" key="6">
    <source>
        <dbReference type="EMBL" id="OAV63139.1"/>
    </source>
</evidence>
<keyword evidence="4" id="KW-0460">Magnesium</keyword>
<dbReference type="GO" id="GO:0006579">
    <property type="term" value="P:amino-acid betaine catabolic process"/>
    <property type="evidence" value="ECO:0007669"/>
    <property type="project" value="InterPro"/>
</dbReference>
<dbReference type="SFLD" id="SFLDG00180">
    <property type="entry name" value="muconate_cycloisomerase"/>
    <property type="match status" value="1"/>
</dbReference>
<dbReference type="InterPro" id="IPR013341">
    <property type="entry name" value="Mandelate_racemase_N_dom"/>
</dbReference>
<dbReference type="InterPro" id="IPR034593">
    <property type="entry name" value="DgoD-like"/>
</dbReference>
<keyword evidence="7" id="KW-1185">Reference proteome</keyword>
<dbReference type="InterPro" id="IPR018110">
    <property type="entry name" value="Mandel_Rmase/mucon_lact_enz_CS"/>
</dbReference>
<dbReference type="OrthoDB" id="9802699at2"/>
<reference evidence="6 7" key="1">
    <citation type="submission" date="2016-04" db="EMBL/GenBank/DDBJ databases">
        <title>First whole genome shotgun sequence of the bacterium Enteractinococcus sp. strain UASWS1574.</title>
        <authorList>
            <person name="Crovadore J."/>
            <person name="Chablais R."/>
            <person name="Lefort F."/>
        </authorList>
    </citation>
    <scope>NUCLEOTIDE SEQUENCE [LARGE SCALE GENOMIC DNA]</scope>
    <source>
        <strain evidence="6 7">UASWS1574</strain>
    </source>
</reference>
<dbReference type="SUPFAM" id="SSF54826">
    <property type="entry name" value="Enolase N-terminal domain-like"/>
    <property type="match status" value="1"/>
</dbReference>
<dbReference type="SUPFAM" id="SSF51604">
    <property type="entry name" value="Enolase C-terminal domain-like"/>
    <property type="match status" value="1"/>
</dbReference>
<dbReference type="InterPro" id="IPR036849">
    <property type="entry name" value="Enolase-like_C_sf"/>
</dbReference>
<dbReference type="GO" id="GO:0016855">
    <property type="term" value="F:racemase and epimerase activity, acting on amino acids and derivatives"/>
    <property type="evidence" value="ECO:0007669"/>
    <property type="project" value="InterPro"/>
</dbReference>
<gene>
    <name evidence="6" type="ORF">A6F49_03010</name>
</gene>
<dbReference type="SMART" id="SM00922">
    <property type="entry name" value="MR_MLE"/>
    <property type="match status" value="1"/>
</dbReference>
<protein>
    <submittedName>
        <fullName evidence="6">Mandelate racemase</fullName>
    </submittedName>
</protein>
<evidence type="ECO:0000256" key="1">
    <source>
        <dbReference type="ARBA" id="ARBA00001946"/>
    </source>
</evidence>
<feature type="domain" description="Mandelate racemase/muconate lactonizing enzyme C-terminal" evidence="5">
    <location>
        <begin position="143"/>
        <end position="237"/>
    </location>
</feature>
<dbReference type="GO" id="GO:0009063">
    <property type="term" value="P:amino acid catabolic process"/>
    <property type="evidence" value="ECO:0007669"/>
    <property type="project" value="InterPro"/>
</dbReference>
<dbReference type="Pfam" id="PF13378">
    <property type="entry name" value="MR_MLE_C"/>
    <property type="match status" value="1"/>
</dbReference>
<dbReference type="InterPro" id="IPR029017">
    <property type="entry name" value="Enolase-like_N"/>
</dbReference>
<dbReference type="GO" id="GO:0000287">
    <property type="term" value="F:magnesium ion binding"/>
    <property type="evidence" value="ECO:0007669"/>
    <property type="project" value="UniProtKB-ARBA"/>
</dbReference>
<evidence type="ECO:0000256" key="3">
    <source>
        <dbReference type="ARBA" id="ARBA00022723"/>
    </source>
</evidence>
<dbReference type="PANTHER" id="PTHR48080">
    <property type="entry name" value="D-GALACTONATE DEHYDRATASE-RELATED"/>
    <property type="match status" value="1"/>
</dbReference>
<dbReference type="SFLD" id="SFLDS00001">
    <property type="entry name" value="Enolase"/>
    <property type="match status" value="1"/>
</dbReference>
<dbReference type="SFLD" id="SFLDF00556">
    <property type="entry name" value="4R-hydroxyproline_betaine_2-ep"/>
    <property type="match status" value="1"/>
</dbReference>
<dbReference type="PROSITE" id="PS00908">
    <property type="entry name" value="MR_MLE_1"/>
    <property type="match status" value="1"/>
</dbReference>
<evidence type="ECO:0000313" key="7">
    <source>
        <dbReference type="Proteomes" id="UP000078292"/>
    </source>
</evidence>
<sequence length="368" mass="39595">MRITNIAIYTHDLTVAQGMYRMSHSAITTLQSTLVKITSDTGLVGWGETCPVGPVYQPQHALGAQAALIQMAQGLIGADPTKIGVLHHRMDGLLTGHNYAKAALDIAAHDLTGKFFNVPVAELIGGALTNRVPAYFSISAGSPEATAETAAMRVAEGYRRLQLKISGRPVQDDIAAVRAVAQRVRGAVRLVVDANRGMLMRDVIELSSQCEDIPFILEQPCNMLEENVAVRQRVRHPVYLDESTENTSVVLHTVGQQLCDGFGMKVTRVGGIRPMSLVRDVCQIRSMPHTVDDSWGGDIIAAACVHVGATVRPDLYEGTWIAEPFTGPTYDPRNPVRVVDGVTPVPEGPGLGVLPDEHLLGAPIAEFS</sequence>
<dbReference type="PANTHER" id="PTHR48080:SF3">
    <property type="entry name" value="ENOLASE SUPERFAMILY MEMBER DDB_G0284701"/>
    <property type="match status" value="1"/>
</dbReference>
<dbReference type="EMBL" id="LXEY01000003">
    <property type="protein sequence ID" value="OAV63139.1"/>
    <property type="molecule type" value="Genomic_DNA"/>
</dbReference>
<dbReference type="Proteomes" id="UP000078292">
    <property type="component" value="Unassembled WGS sequence"/>
</dbReference>
<dbReference type="FunFam" id="3.30.390.10:FF:000009">
    <property type="entry name" value="Hydrophobic dipeptide epimerase"/>
    <property type="match status" value="1"/>
</dbReference>
<evidence type="ECO:0000256" key="4">
    <source>
        <dbReference type="ARBA" id="ARBA00022842"/>
    </source>
</evidence>
<dbReference type="Pfam" id="PF02746">
    <property type="entry name" value="MR_MLE_N"/>
    <property type="match status" value="1"/>
</dbReference>